<reference evidence="2 4" key="1">
    <citation type="submission" date="2012-06" db="EMBL/GenBank/DDBJ databases">
        <title>Draft genome sequence of Lactobacillus gigeriorum CRBIP 24.85T, isolated from chicken crop.</title>
        <authorList>
            <person name="Cousin S."/>
            <person name="Ma L."/>
            <person name="Creno S."/>
            <person name="Clermont D."/>
            <person name="Loux V."/>
            <person name="Bizet C."/>
            <person name="Bouchier C."/>
        </authorList>
    </citation>
    <scope>NUCLEOTIDE SEQUENCE [LARGE SCALE GENOMIC DNA]</scope>
    <source>
        <strain evidence="4">CRBIP 24.85T</strain>
        <strain evidence="2">Type strain: CRBIP 24.85</strain>
    </source>
</reference>
<keyword evidence="1" id="KW-0472">Membrane</keyword>
<reference evidence="3 5" key="2">
    <citation type="journal article" date="2015" name="Genome Announc.">
        <title>Expanding the biotechnology potential of lactobacilli through comparative genomics of 213 strains and associated genera.</title>
        <authorList>
            <person name="Sun Z."/>
            <person name="Harris H.M."/>
            <person name="McCann A."/>
            <person name="Guo C."/>
            <person name="Argimon S."/>
            <person name="Zhang W."/>
            <person name="Yang X."/>
            <person name="Jeffery I.B."/>
            <person name="Cooney J.C."/>
            <person name="Kagawa T.F."/>
            <person name="Liu W."/>
            <person name="Song Y."/>
            <person name="Salvetti E."/>
            <person name="Wrobel A."/>
            <person name="Rasinkangas P."/>
            <person name="Parkhill J."/>
            <person name="Rea M.C."/>
            <person name="O'Sullivan O."/>
            <person name="Ritari J."/>
            <person name="Douillard F.P."/>
            <person name="Paul Ross R."/>
            <person name="Yang R."/>
            <person name="Briner A.E."/>
            <person name="Felis G.E."/>
            <person name="de Vos W.M."/>
            <person name="Barrangou R."/>
            <person name="Klaenhammer T.R."/>
            <person name="Caufield P.W."/>
            <person name="Cui Y."/>
            <person name="Zhang H."/>
            <person name="O'Toole P.W."/>
        </authorList>
    </citation>
    <scope>NUCLEOTIDE SEQUENCE [LARGE SCALE GENOMIC DNA]</scope>
    <source>
        <strain evidence="3 5">DSM 23908</strain>
    </source>
</reference>
<feature type="transmembrane region" description="Helical" evidence="1">
    <location>
        <begin position="37"/>
        <end position="60"/>
    </location>
</feature>
<dbReference type="PATRIC" id="fig|1423751.3.peg.1018"/>
<dbReference type="Proteomes" id="UP000009326">
    <property type="component" value="Unassembled WGS sequence"/>
</dbReference>
<evidence type="ECO:0000313" key="3">
    <source>
        <dbReference type="EMBL" id="KRN14322.1"/>
    </source>
</evidence>
<sequence length="61" mass="6632">MNGEINIFTAIIIIIVGLYDIAIAINRRHQAANRKGIIAYAVLGSIFLIAGLILLITKLIN</sequence>
<evidence type="ECO:0000313" key="4">
    <source>
        <dbReference type="Proteomes" id="UP000009326"/>
    </source>
</evidence>
<feature type="transmembrane region" description="Helical" evidence="1">
    <location>
        <begin position="6"/>
        <end position="25"/>
    </location>
</feature>
<keyword evidence="1" id="KW-0812">Transmembrane</keyword>
<dbReference type="OrthoDB" id="2319532at2"/>
<dbReference type="STRING" id="1423751.FC38_GL000981"/>
<gene>
    <name evidence="2" type="ORF">BN52_08895</name>
    <name evidence="3" type="ORF">FC38_GL000981</name>
</gene>
<dbReference type="EMBL" id="CAKC01000031">
    <property type="protein sequence ID" value="CCI86674.1"/>
    <property type="molecule type" value="Genomic_DNA"/>
</dbReference>
<protein>
    <submittedName>
        <fullName evidence="2">Uncharacterized protein</fullName>
    </submittedName>
</protein>
<keyword evidence="1" id="KW-1133">Transmembrane helix</keyword>
<keyword evidence="5" id="KW-1185">Reference proteome</keyword>
<proteinExistence type="predicted"/>
<dbReference type="EMBL" id="AYZO01000003">
    <property type="protein sequence ID" value="KRN14322.1"/>
    <property type="molecule type" value="Genomic_DNA"/>
</dbReference>
<evidence type="ECO:0000313" key="2">
    <source>
        <dbReference type="EMBL" id="CCI86674.1"/>
    </source>
</evidence>
<dbReference type="AlphaFoldDB" id="I7KNE2"/>
<name>I7KNE2_9LACO</name>
<dbReference type="RefSeq" id="WP_008472685.1">
    <property type="nucleotide sequence ID" value="NZ_AYZO01000003.1"/>
</dbReference>
<organism evidence="2 4">
    <name type="scientific">Lactobacillus gigeriorum DSM 23908 = CRBIP 24.85</name>
    <dbReference type="NCBI Taxonomy" id="1423751"/>
    <lineage>
        <taxon>Bacteria</taxon>
        <taxon>Bacillati</taxon>
        <taxon>Bacillota</taxon>
        <taxon>Bacilli</taxon>
        <taxon>Lactobacillales</taxon>
        <taxon>Lactobacillaceae</taxon>
        <taxon>Lactobacillus</taxon>
    </lineage>
</organism>
<comment type="caution">
    <text evidence="2">The sequence shown here is derived from an EMBL/GenBank/DDBJ whole genome shotgun (WGS) entry which is preliminary data.</text>
</comment>
<evidence type="ECO:0000313" key="5">
    <source>
        <dbReference type="Proteomes" id="UP000051521"/>
    </source>
</evidence>
<evidence type="ECO:0000256" key="1">
    <source>
        <dbReference type="SAM" id="Phobius"/>
    </source>
</evidence>
<dbReference type="Proteomes" id="UP000051521">
    <property type="component" value="Unassembled WGS sequence"/>
</dbReference>
<accession>I7KNE2</accession>